<feature type="region of interest" description="Disordered" evidence="2">
    <location>
        <begin position="324"/>
        <end position="363"/>
    </location>
</feature>
<feature type="region of interest" description="Disordered" evidence="2">
    <location>
        <begin position="1"/>
        <end position="32"/>
    </location>
</feature>
<keyword evidence="1" id="KW-0175">Coiled coil</keyword>
<keyword evidence="4" id="KW-1185">Reference proteome</keyword>
<reference evidence="3 4" key="1">
    <citation type="journal article" date="2015" name="PLoS Pathog.">
        <title>Leptomonas seymouri: Adaptations to the Dixenous Life Cycle Analyzed by Genome Sequencing, Transcriptome Profiling and Co-infection with Leishmania donovani.</title>
        <authorList>
            <person name="Kraeva N."/>
            <person name="Butenko A."/>
            <person name="Hlavacova J."/>
            <person name="Kostygov A."/>
            <person name="Myskova J."/>
            <person name="Grybchuk D."/>
            <person name="Lestinova T."/>
            <person name="Votypka J."/>
            <person name="Volf P."/>
            <person name="Opperdoes F."/>
            <person name="Flegontov P."/>
            <person name="Lukes J."/>
            <person name="Yurchenko V."/>
        </authorList>
    </citation>
    <scope>NUCLEOTIDE SEQUENCE [LARGE SCALE GENOMIC DNA]</scope>
    <source>
        <strain evidence="3 4">ATCC 30220</strain>
    </source>
</reference>
<dbReference type="VEuPathDB" id="TriTrypDB:Lsey_0165_0050"/>
<dbReference type="Proteomes" id="UP000038009">
    <property type="component" value="Unassembled WGS sequence"/>
</dbReference>
<dbReference type="AlphaFoldDB" id="A0A0N1I2K9"/>
<feature type="compositionally biased region" description="Low complexity" evidence="2">
    <location>
        <begin position="1"/>
        <end position="18"/>
    </location>
</feature>
<sequence>MSLSSSSSSSWAAAPAPAREGKPQGNARFLSSMQSCKPAAQLNRQTCILVGPLPTGGHPPVSRTGARPDLVRAAATPSGGRPAQVPAVPTRRIHSSSSTATYSGDSYSSYTYTEPPDTASDAGTVAAAGESNEAAAIVAGADGGMPRAAAAETAAAHPSAIANATLSVDPYTQVQQQLHHPRLTAQQLRGGNAETAMKGSAGAPGWWSCESSLLPDGSTVPSSTASTASNLETRLPRNGALLVGAGGKERRLAELKDALPVSKNAKTSVADTEVFSSSSCGCPTSCSCRTYGDPADGFHYPCERRGQRLVDCLENRGLEHDASSKFTFKHSPHSDDTDGAFDPSDTGTTPDETGRSSDDSSDYPCSASCCSCCHRPFSSSSHSSNTAESSTLCSSCAAAAGTRVLPDPSRHDRCHRRSGSLPADRRRRRDQRVPFALQHVFLDAVRGHTMWPEVPPLLHLCKPPDTGEGRGGAARRKDDATVLAERERARLRAEYIQQAALLAAGQHGDAGLEESAYCPTEGTSLRAKAQRCSTSTQTEKNAEDDANRRKEEECRQQQQRLEACLAEERLRGLAAAQCAEVALPMIQRELETYETRSSAQQQHQLNMLLQQLQDYQTQIQNQQKMRAEELQAHRAQWELEQQRVRELAELRQQVSRKHQATSFGSEDGQATSAWSRLGDVKHAVGTQHSDGSLERLEAVKSDAAAWLANELCSLEDAARRDVEKTEEEARHQVFHVLEESSRRVLMSCQVEVLQWQRRCVDERQTASCKAELRMLQLQEMDSRQELTACSQDCLRDLWGNFQKQMHHVVLAASHHDLRQARSELGETVKQLEALREEHADAMKHMQQLRLQLIHALRMPTITLPDHAASSCMAPPGAPLMDVAYAYATATTGNENPEGQGSSGPAVHAGVEGRTNATSPRPLLSAALEAAEDLPVHRRFARAHQEALRVVRAQCRSA</sequence>
<proteinExistence type="predicted"/>
<evidence type="ECO:0000313" key="4">
    <source>
        <dbReference type="Proteomes" id="UP000038009"/>
    </source>
</evidence>
<feature type="compositionally biased region" description="Basic and acidic residues" evidence="2">
    <location>
        <begin position="540"/>
        <end position="549"/>
    </location>
</feature>
<feature type="coiled-coil region" evidence="1">
    <location>
        <begin position="598"/>
        <end position="647"/>
    </location>
</feature>
<evidence type="ECO:0000256" key="2">
    <source>
        <dbReference type="SAM" id="MobiDB-lite"/>
    </source>
</evidence>
<dbReference type="OMA" id="RFARAHQ"/>
<comment type="caution">
    <text evidence="3">The sequence shown here is derived from an EMBL/GenBank/DDBJ whole genome shotgun (WGS) entry which is preliminary data.</text>
</comment>
<dbReference type="EMBL" id="LJSK01000165">
    <property type="protein sequence ID" value="KPI85805.1"/>
    <property type="molecule type" value="Genomic_DNA"/>
</dbReference>
<feature type="region of interest" description="Disordered" evidence="2">
    <location>
        <begin position="891"/>
        <end position="918"/>
    </location>
</feature>
<feature type="compositionally biased region" description="Low complexity" evidence="2">
    <location>
        <begin position="95"/>
        <end position="113"/>
    </location>
</feature>
<feature type="region of interest" description="Disordered" evidence="2">
    <location>
        <begin position="527"/>
        <end position="549"/>
    </location>
</feature>
<gene>
    <name evidence="3" type="ORF">ABL78_5133</name>
</gene>
<name>A0A0N1I2K9_LEPSE</name>
<accession>A0A0N1I2K9</accession>
<evidence type="ECO:0000313" key="3">
    <source>
        <dbReference type="EMBL" id="KPI85805.1"/>
    </source>
</evidence>
<evidence type="ECO:0000256" key="1">
    <source>
        <dbReference type="SAM" id="Coils"/>
    </source>
</evidence>
<dbReference type="OrthoDB" id="267167at2759"/>
<organism evidence="3 4">
    <name type="scientific">Leptomonas seymouri</name>
    <dbReference type="NCBI Taxonomy" id="5684"/>
    <lineage>
        <taxon>Eukaryota</taxon>
        <taxon>Discoba</taxon>
        <taxon>Euglenozoa</taxon>
        <taxon>Kinetoplastea</taxon>
        <taxon>Metakinetoplastina</taxon>
        <taxon>Trypanosomatida</taxon>
        <taxon>Trypanosomatidae</taxon>
        <taxon>Leishmaniinae</taxon>
        <taxon>Leptomonas</taxon>
    </lineage>
</organism>
<protein>
    <submittedName>
        <fullName evidence="3">Uncharacterized protein</fullName>
    </submittedName>
</protein>
<feature type="region of interest" description="Disordered" evidence="2">
    <location>
        <begin position="74"/>
        <end position="123"/>
    </location>
</feature>
<feature type="coiled-coil region" evidence="1">
    <location>
        <begin position="817"/>
        <end position="851"/>
    </location>
</feature>
<feature type="region of interest" description="Disordered" evidence="2">
    <location>
        <begin position="406"/>
        <end position="427"/>
    </location>
</feature>